<dbReference type="Proteomes" id="UP000324058">
    <property type="component" value="Unassembled WGS sequence"/>
</dbReference>
<protein>
    <submittedName>
        <fullName evidence="1">SOS response-associated peptidase</fullName>
    </submittedName>
</protein>
<dbReference type="Gene3D" id="3.90.1680.20">
    <property type="match status" value="1"/>
</dbReference>
<reference evidence="1 2" key="1">
    <citation type="submission" date="2019-02" db="EMBL/GenBank/DDBJ databases">
        <title>Novel genomic isolates of S. pyogenes and S. dysgalactiae subsp. equisimilis associated to necrotising fasciitis (NSTI).</title>
        <authorList>
            <person name="Barrantes I."/>
        </authorList>
    </citation>
    <scope>NUCLEOTIDE SEQUENCE [LARGE SCALE GENOMIC DNA]</scope>
    <source>
        <strain evidence="1 2">SPY2028</strain>
    </source>
</reference>
<accession>A0A5S4TB12</accession>
<comment type="caution">
    <text evidence="1">The sequence shown here is derived from an EMBL/GenBank/DDBJ whole genome shotgun (WGS) entry which is preliminary data.</text>
</comment>
<dbReference type="SUPFAM" id="SSF143081">
    <property type="entry name" value="BB1717-like"/>
    <property type="match status" value="1"/>
</dbReference>
<proteinExistence type="predicted"/>
<evidence type="ECO:0000313" key="1">
    <source>
        <dbReference type="EMBL" id="TYK91729.1"/>
    </source>
</evidence>
<dbReference type="AlphaFoldDB" id="A0A5S4TB12"/>
<gene>
    <name evidence="1" type="ORF">E0F66_12610</name>
</gene>
<dbReference type="InterPro" id="IPR036590">
    <property type="entry name" value="SRAP-like"/>
</dbReference>
<feature type="non-terminal residue" evidence="1">
    <location>
        <position position="1"/>
    </location>
</feature>
<dbReference type="EMBL" id="SJLL01000527">
    <property type="protein sequence ID" value="TYK91729.1"/>
    <property type="molecule type" value="Genomic_DNA"/>
</dbReference>
<organism evidence="1 2">
    <name type="scientific">Streptococcus pyogenes</name>
    <dbReference type="NCBI Taxonomy" id="1314"/>
    <lineage>
        <taxon>Bacteria</taxon>
        <taxon>Bacillati</taxon>
        <taxon>Bacillota</taxon>
        <taxon>Bacilli</taxon>
        <taxon>Lactobacillales</taxon>
        <taxon>Streptococcaceae</taxon>
        <taxon>Streptococcus</taxon>
    </lineage>
</organism>
<sequence>VTIDVYGFLTTEPNNVVKPIHFKAMPVLLTTQEETETWLTAPWDEAKKLQRSLPDSMTALVDAPKDAISVQ</sequence>
<evidence type="ECO:0000313" key="2">
    <source>
        <dbReference type="Proteomes" id="UP000324058"/>
    </source>
</evidence>
<name>A0A5S4TB12_STRPY</name>